<dbReference type="SFLD" id="SFLDS00029">
    <property type="entry name" value="Radical_SAM"/>
    <property type="match status" value="1"/>
</dbReference>
<organism evidence="8 9">
    <name type="scientific">Petrocella atlantisensis</name>
    <dbReference type="NCBI Taxonomy" id="2173034"/>
    <lineage>
        <taxon>Bacteria</taxon>
        <taxon>Bacillati</taxon>
        <taxon>Bacillota</taxon>
        <taxon>Clostridia</taxon>
        <taxon>Lachnospirales</taxon>
        <taxon>Vallitaleaceae</taxon>
        <taxon>Petrocella</taxon>
    </lineage>
</organism>
<evidence type="ECO:0000256" key="4">
    <source>
        <dbReference type="ARBA" id="ARBA00022723"/>
    </source>
</evidence>
<evidence type="ECO:0000256" key="1">
    <source>
        <dbReference type="ARBA" id="ARBA00001966"/>
    </source>
</evidence>
<evidence type="ECO:0000313" key="8">
    <source>
        <dbReference type="EMBL" id="VDN47937.1"/>
    </source>
</evidence>
<dbReference type="InterPro" id="IPR012840">
    <property type="entry name" value="NrdG2"/>
</dbReference>
<dbReference type="AlphaFoldDB" id="A0A3P7PVU0"/>
<dbReference type="PANTHER" id="PTHR30352:SF13">
    <property type="entry name" value="GLYCYL-RADICAL ENZYME ACTIVATING ENZYME YJJW-RELATED"/>
    <property type="match status" value="1"/>
</dbReference>
<dbReference type="PANTHER" id="PTHR30352">
    <property type="entry name" value="PYRUVATE FORMATE-LYASE-ACTIVATING ENZYME"/>
    <property type="match status" value="1"/>
</dbReference>
<dbReference type="SFLD" id="SFLDG01094">
    <property type="entry name" value="Uncharacterised_Radical_SAM_Su"/>
    <property type="match status" value="1"/>
</dbReference>
<dbReference type="GO" id="GO:0003824">
    <property type="term" value="F:catalytic activity"/>
    <property type="evidence" value="ECO:0007669"/>
    <property type="project" value="InterPro"/>
</dbReference>
<evidence type="ECO:0000256" key="2">
    <source>
        <dbReference type="ARBA" id="ARBA00022485"/>
    </source>
</evidence>
<dbReference type="OrthoDB" id="9782387at2"/>
<evidence type="ECO:0000256" key="6">
    <source>
        <dbReference type="ARBA" id="ARBA00023014"/>
    </source>
</evidence>
<sequence>MNIAAYIKTSMVDFDGHLGATVFTKGCNMICNYCHNRDLNDQSPTMDEAAILKHLEKRKGILTGVTLSGGEPTLQEDIINFATKVKQLGYAIKLDTNGSNPQILKALCRLGLVDYVAMDLKTAPNDYKAITGMDFEQVRESYNFVSTLKHYEFRTTMYPKVSFDDIAKLAKMVDTGHYVIQQYRPNHSEALKPYEDQELLTFAKEQGVRIRGVNENLNL</sequence>
<comment type="cofactor">
    <cofactor evidence="1">
        <name>[4Fe-4S] cluster</name>
        <dbReference type="ChEBI" id="CHEBI:49883"/>
    </cofactor>
</comment>
<keyword evidence="6" id="KW-0411">Iron-sulfur</keyword>
<dbReference type="Gene3D" id="3.20.20.70">
    <property type="entry name" value="Aldolase class I"/>
    <property type="match status" value="1"/>
</dbReference>
<dbReference type="EMBL" id="LR130778">
    <property type="protein sequence ID" value="VDN47937.1"/>
    <property type="molecule type" value="Genomic_DNA"/>
</dbReference>
<dbReference type="CDD" id="cd01335">
    <property type="entry name" value="Radical_SAM"/>
    <property type="match status" value="1"/>
</dbReference>
<dbReference type="GO" id="GO:0046872">
    <property type="term" value="F:metal ion binding"/>
    <property type="evidence" value="ECO:0007669"/>
    <property type="project" value="UniProtKB-KW"/>
</dbReference>
<dbReference type="RefSeq" id="WP_125137165.1">
    <property type="nucleotide sequence ID" value="NZ_LR130778.1"/>
</dbReference>
<dbReference type="PROSITE" id="PS51918">
    <property type="entry name" value="RADICAL_SAM"/>
    <property type="match status" value="1"/>
</dbReference>
<keyword evidence="5" id="KW-0408">Iron</keyword>
<keyword evidence="9" id="KW-1185">Reference proteome</keyword>
<accession>A0A3P7PVU0</accession>
<protein>
    <submittedName>
        <fullName evidence="8">Anaerobic ribonucleoside-triphosphate reductase activating protein</fullName>
    </submittedName>
</protein>
<dbReference type="InterPro" id="IPR013785">
    <property type="entry name" value="Aldolase_TIM"/>
</dbReference>
<feature type="domain" description="Radical SAM core" evidence="7">
    <location>
        <begin position="13"/>
        <end position="219"/>
    </location>
</feature>
<dbReference type="InterPro" id="IPR034457">
    <property type="entry name" value="Organic_radical-activating"/>
</dbReference>
<dbReference type="InterPro" id="IPR007197">
    <property type="entry name" value="rSAM"/>
</dbReference>
<evidence type="ECO:0000259" key="7">
    <source>
        <dbReference type="PROSITE" id="PS51918"/>
    </source>
</evidence>
<evidence type="ECO:0000256" key="5">
    <source>
        <dbReference type="ARBA" id="ARBA00023004"/>
    </source>
</evidence>
<evidence type="ECO:0000256" key="3">
    <source>
        <dbReference type="ARBA" id="ARBA00022691"/>
    </source>
</evidence>
<dbReference type="GO" id="GO:0051539">
    <property type="term" value="F:4 iron, 4 sulfur cluster binding"/>
    <property type="evidence" value="ECO:0007669"/>
    <property type="project" value="UniProtKB-KW"/>
</dbReference>
<dbReference type="InterPro" id="IPR058240">
    <property type="entry name" value="rSAM_sf"/>
</dbReference>
<evidence type="ECO:0000313" key="9">
    <source>
        <dbReference type="Proteomes" id="UP000279029"/>
    </source>
</evidence>
<keyword evidence="3" id="KW-0949">S-adenosyl-L-methionine</keyword>
<gene>
    <name evidence="8" type="ORF">PATL70BA_2054</name>
</gene>
<reference evidence="8 9" key="1">
    <citation type="submission" date="2018-09" db="EMBL/GenBank/DDBJ databases">
        <authorList>
            <person name="Postec A."/>
        </authorList>
    </citation>
    <scope>NUCLEOTIDE SEQUENCE [LARGE SCALE GENOMIC DNA]</scope>
    <source>
        <strain evidence="8">70B-A</strain>
    </source>
</reference>
<dbReference type="NCBIfam" id="TIGR02495">
    <property type="entry name" value="NrdG2"/>
    <property type="match status" value="1"/>
</dbReference>
<keyword evidence="2" id="KW-0004">4Fe-4S</keyword>
<proteinExistence type="predicted"/>
<dbReference type="KEGG" id="cbar:PATL70BA_2054"/>
<keyword evidence="4" id="KW-0479">Metal-binding</keyword>
<dbReference type="Proteomes" id="UP000279029">
    <property type="component" value="Chromosome"/>
</dbReference>
<name>A0A3P7PVU0_9FIRM</name>
<dbReference type="SUPFAM" id="SSF102114">
    <property type="entry name" value="Radical SAM enzymes"/>
    <property type="match status" value="1"/>
</dbReference>
<dbReference type="Pfam" id="PF04055">
    <property type="entry name" value="Radical_SAM"/>
    <property type="match status" value="1"/>
</dbReference>